<dbReference type="Proteomes" id="UP001196980">
    <property type="component" value="Unassembled WGS sequence"/>
</dbReference>
<dbReference type="EMBL" id="JABXWD010000191">
    <property type="protein sequence ID" value="MBV6342063.1"/>
    <property type="molecule type" value="Genomic_DNA"/>
</dbReference>
<proteinExistence type="predicted"/>
<comment type="caution">
    <text evidence="1">The sequence shown here is derived from an EMBL/GenBank/DDBJ whole genome shotgun (WGS) entry which is preliminary data.</text>
</comment>
<evidence type="ECO:0000313" key="1">
    <source>
        <dbReference type="EMBL" id="MBV6342063.1"/>
    </source>
</evidence>
<reference evidence="1 2" key="1">
    <citation type="journal article" date="2020" name="J Geophys Res Biogeosci">
        <title>Magnetotaxis as an Adaptation to Enable Bacterial Shuttling of Microbial Sulfur and Sulfur Cycling Across Aquatic Oxic#Anoxic Interfaces.</title>
        <authorList>
            <person name="Li J."/>
            <person name="Liu P."/>
            <person name="Wang J."/>
            <person name="Roberts A.P."/>
            <person name="Pan Y."/>
        </authorList>
    </citation>
    <scope>NUCLEOTIDE SEQUENCE [LARGE SCALE GENOMIC DNA]</scope>
    <source>
        <strain evidence="1 2">MYR-1_YQ</strain>
    </source>
</reference>
<name>A0ABS6S0Y8_9BACT</name>
<organism evidence="1 2">
    <name type="scientific">Candidatus Magnetobacterium casense</name>
    <dbReference type="NCBI Taxonomy" id="1455061"/>
    <lineage>
        <taxon>Bacteria</taxon>
        <taxon>Pseudomonadati</taxon>
        <taxon>Nitrospirota</taxon>
        <taxon>Thermodesulfovibrionia</taxon>
        <taxon>Thermodesulfovibrionales</taxon>
        <taxon>Candidatus Magnetobacteriaceae</taxon>
        <taxon>Candidatus Magnetobacterium</taxon>
    </lineage>
</organism>
<evidence type="ECO:0000313" key="2">
    <source>
        <dbReference type="Proteomes" id="UP001196980"/>
    </source>
</evidence>
<accession>A0ABS6S0Y8</accession>
<dbReference type="RefSeq" id="WP_218252688.1">
    <property type="nucleotide sequence ID" value="NZ_JABXWD010000191.1"/>
</dbReference>
<keyword evidence="2" id="KW-1185">Reference proteome</keyword>
<protein>
    <submittedName>
        <fullName evidence="1">Uncharacterized protein</fullName>
    </submittedName>
</protein>
<sequence>MESGKIFHDWLVRHLKARLAKDYSEIAVNIEGERKHALDGHYPNLILKNLGMVMAVVEVETEDSITPYKVRQWNELIQGGTRLIVMVPERSRAKTTSLLWDAGIASEVSVGSYDLKINMP</sequence>
<gene>
    <name evidence="1" type="ORF">HWQ67_10745</name>
</gene>